<name>A0A662D9H5_UNCAE</name>
<evidence type="ECO:0000259" key="1">
    <source>
        <dbReference type="PROSITE" id="PS51178"/>
    </source>
</evidence>
<dbReference type="InterPro" id="IPR005543">
    <property type="entry name" value="PASTA_dom"/>
</dbReference>
<protein>
    <recommendedName>
        <fullName evidence="1">PASTA domain-containing protein</fullName>
    </recommendedName>
</protein>
<evidence type="ECO:0000313" key="3">
    <source>
        <dbReference type="Proteomes" id="UP000280417"/>
    </source>
</evidence>
<comment type="caution">
    <text evidence="2">The sequence shown here is derived from an EMBL/GenBank/DDBJ whole genome shotgun (WGS) entry which is preliminary data.</text>
</comment>
<feature type="domain" description="PASTA" evidence="1">
    <location>
        <begin position="17"/>
        <end position="83"/>
    </location>
</feature>
<dbReference type="SUPFAM" id="SSF54184">
    <property type="entry name" value="Penicillin-binding protein 2x (pbp-2x), c-terminal domain"/>
    <property type="match status" value="1"/>
</dbReference>
<gene>
    <name evidence="2" type="ORF">DRJ04_07925</name>
</gene>
<dbReference type="Pfam" id="PF03793">
    <property type="entry name" value="PASTA"/>
    <property type="match status" value="1"/>
</dbReference>
<feature type="non-terminal residue" evidence="2">
    <location>
        <position position="1"/>
    </location>
</feature>
<sequence length="165" mass="18456">KMDREKGVNLLVSSGPLKPKVMMPDLRGEKIKKISQQLKNTLLNIAMIKEQVSPEEEGTIIFQSPPPGSMVDENSRVELVVSAGEEERPGISVYQRWVLIPVQIPPGLGEKKLQIIIIDREGRRGFEYGVYSGGEKVWISCDVVGRGEVRVYIDNKLVKIEKVEG</sequence>
<dbReference type="Proteomes" id="UP000280417">
    <property type="component" value="Unassembled WGS sequence"/>
</dbReference>
<dbReference type="CDD" id="cd06577">
    <property type="entry name" value="PASTA_pknB"/>
    <property type="match status" value="1"/>
</dbReference>
<evidence type="ECO:0000313" key="2">
    <source>
        <dbReference type="EMBL" id="RLE11508.1"/>
    </source>
</evidence>
<proteinExistence type="predicted"/>
<dbReference type="EMBL" id="QMQA01000244">
    <property type="protein sequence ID" value="RLE11508.1"/>
    <property type="molecule type" value="Genomic_DNA"/>
</dbReference>
<dbReference type="AlphaFoldDB" id="A0A662D9H5"/>
<dbReference type="SMART" id="SM00740">
    <property type="entry name" value="PASTA"/>
    <property type="match status" value="1"/>
</dbReference>
<organism evidence="2 3">
    <name type="scientific">Aerophobetes bacterium</name>
    <dbReference type="NCBI Taxonomy" id="2030807"/>
    <lineage>
        <taxon>Bacteria</taxon>
        <taxon>Candidatus Aerophobota</taxon>
    </lineage>
</organism>
<reference evidence="2 3" key="1">
    <citation type="submission" date="2018-06" db="EMBL/GenBank/DDBJ databases">
        <title>Extensive metabolic versatility and redundancy in microbially diverse, dynamic hydrothermal sediments.</title>
        <authorList>
            <person name="Dombrowski N."/>
            <person name="Teske A."/>
            <person name="Baker B.J."/>
        </authorList>
    </citation>
    <scope>NUCLEOTIDE SEQUENCE [LARGE SCALE GENOMIC DNA]</scope>
    <source>
        <strain evidence="2">B3_G15</strain>
    </source>
</reference>
<dbReference type="Gene3D" id="3.30.10.20">
    <property type="match status" value="1"/>
</dbReference>
<dbReference type="PROSITE" id="PS51178">
    <property type="entry name" value="PASTA"/>
    <property type="match status" value="1"/>
</dbReference>
<accession>A0A662D9H5</accession>